<evidence type="ECO:0000256" key="1">
    <source>
        <dbReference type="ARBA" id="ARBA00009391"/>
    </source>
</evidence>
<dbReference type="InterPro" id="IPR013765">
    <property type="entry name" value="DNA_recomb/repair_RecA"/>
</dbReference>
<evidence type="ECO:0000313" key="7">
    <source>
        <dbReference type="EMBL" id="GAA3918139.1"/>
    </source>
</evidence>
<dbReference type="RefSeq" id="WP_344796400.1">
    <property type="nucleotide sequence ID" value="NZ_BAABBN010000004.1"/>
</dbReference>
<dbReference type="InterPro" id="IPR049428">
    <property type="entry name" value="RecA-like_N"/>
</dbReference>
<dbReference type="InterPro" id="IPR027417">
    <property type="entry name" value="P-loop_NTPase"/>
</dbReference>
<evidence type="ECO:0000256" key="2">
    <source>
        <dbReference type="ARBA" id="ARBA00015553"/>
    </source>
</evidence>
<proteinExistence type="inferred from homology"/>
<comment type="similarity">
    <text evidence="1">Belongs to the RecA family.</text>
</comment>
<dbReference type="PRINTS" id="PR00142">
    <property type="entry name" value="RECA"/>
</dbReference>
<name>A0ABP7MCQ8_9GAMM</name>
<gene>
    <name evidence="7" type="ORF">GCM10022277_11580</name>
</gene>
<dbReference type="Gene3D" id="3.40.50.300">
    <property type="entry name" value="P-loop containing nucleotide triphosphate hydrolases"/>
    <property type="match status" value="1"/>
</dbReference>
<keyword evidence="4" id="KW-0067">ATP-binding</keyword>
<dbReference type="SUPFAM" id="SSF52540">
    <property type="entry name" value="P-loop containing nucleoside triphosphate hydrolases"/>
    <property type="match status" value="1"/>
</dbReference>
<dbReference type="Pfam" id="PF00154">
    <property type="entry name" value="RecA_N"/>
    <property type="match status" value="1"/>
</dbReference>
<accession>A0ABP7MCQ8</accession>
<evidence type="ECO:0000256" key="3">
    <source>
        <dbReference type="ARBA" id="ARBA00022741"/>
    </source>
</evidence>
<organism evidence="7 8">
    <name type="scientific">Litoribacillus peritrichatus</name>
    <dbReference type="NCBI Taxonomy" id="718191"/>
    <lineage>
        <taxon>Bacteria</taxon>
        <taxon>Pseudomonadati</taxon>
        <taxon>Pseudomonadota</taxon>
        <taxon>Gammaproteobacteria</taxon>
        <taxon>Oceanospirillales</taxon>
        <taxon>Oceanospirillaceae</taxon>
        <taxon>Litoribacillus</taxon>
    </lineage>
</organism>
<comment type="caution">
    <text evidence="7">The sequence shown here is derived from an EMBL/GenBank/DDBJ whole genome shotgun (WGS) entry which is preliminary data.</text>
</comment>
<evidence type="ECO:0000313" key="8">
    <source>
        <dbReference type="Proteomes" id="UP001501565"/>
    </source>
</evidence>
<evidence type="ECO:0000256" key="5">
    <source>
        <dbReference type="ARBA" id="ARBA00023172"/>
    </source>
</evidence>
<dbReference type="EMBL" id="BAABBN010000004">
    <property type="protein sequence ID" value="GAA3918139.1"/>
    <property type="molecule type" value="Genomic_DNA"/>
</dbReference>
<protein>
    <recommendedName>
        <fullName evidence="2">Protein RecA</fullName>
    </recommendedName>
</protein>
<sequence>MGKSKMESMMSQIFNSKCHNHQCISTGSLSLDIAIGSGGFVRGHINEICGDRYTGKTTLALLSIASTQKQGGVCAYIYSGDFDEQWAETLGVSVDELTLIQSDGSLDAIKAAEALVTHDVMDLIIFDSLSYTAVSHKNAEQNDTRLLQADEISAAVRKLKIAVESSECCCLLINRTTESEYSDLSICNVVVQPLVKVATLASNEYSTALRESTVCDHAGLDMTDCLCHPVAVKQDRTMNTKFTLNVAVLESPFDIGSKYTDVLISSRKGLDQVREVLKLSLKCDLISMESGHYQFHGYAFEGLPELESALNQDEAFFETLKAQLFRHHGFRPEMTDDLLMCF</sequence>
<evidence type="ECO:0000259" key="6">
    <source>
        <dbReference type="Pfam" id="PF00154"/>
    </source>
</evidence>
<keyword evidence="8" id="KW-1185">Reference proteome</keyword>
<keyword evidence="5" id="KW-0233">DNA recombination</keyword>
<evidence type="ECO:0000256" key="4">
    <source>
        <dbReference type="ARBA" id="ARBA00022840"/>
    </source>
</evidence>
<dbReference type="PANTHER" id="PTHR45900:SF1">
    <property type="entry name" value="MITOCHONDRIAL DNA REPAIR PROTEIN RECA HOMOLOG-RELATED"/>
    <property type="match status" value="1"/>
</dbReference>
<dbReference type="PANTHER" id="PTHR45900">
    <property type="entry name" value="RECA"/>
    <property type="match status" value="1"/>
</dbReference>
<dbReference type="Proteomes" id="UP001501565">
    <property type="component" value="Unassembled WGS sequence"/>
</dbReference>
<keyword evidence="3" id="KW-0547">Nucleotide-binding</keyword>
<reference evidence="8" key="1">
    <citation type="journal article" date="2019" name="Int. J. Syst. Evol. Microbiol.">
        <title>The Global Catalogue of Microorganisms (GCM) 10K type strain sequencing project: providing services to taxonomists for standard genome sequencing and annotation.</title>
        <authorList>
            <consortium name="The Broad Institute Genomics Platform"/>
            <consortium name="The Broad Institute Genome Sequencing Center for Infectious Disease"/>
            <person name="Wu L."/>
            <person name="Ma J."/>
        </authorList>
    </citation>
    <scope>NUCLEOTIDE SEQUENCE [LARGE SCALE GENOMIC DNA]</scope>
    <source>
        <strain evidence="8">JCM 17551</strain>
    </source>
</reference>
<feature type="domain" description="RecA-like N-terminal" evidence="6">
    <location>
        <begin position="13"/>
        <end position="176"/>
    </location>
</feature>